<dbReference type="PANTHER" id="PTHR43137:SF1">
    <property type="entry name" value="DIHYDROOROTASE"/>
    <property type="match status" value="1"/>
</dbReference>
<evidence type="ECO:0000256" key="1">
    <source>
        <dbReference type="ARBA" id="ARBA00002368"/>
    </source>
</evidence>
<evidence type="ECO:0000313" key="13">
    <source>
        <dbReference type="EMBL" id="PCH61753.1"/>
    </source>
</evidence>
<comment type="function">
    <text evidence="1 10">Catalyzes the reversible cyclization of carbamoyl aspartate to dihydroorotate.</text>
</comment>
<comment type="pathway">
    <text evidence="2 10 11">Pyrimidine metabolism; UMP biosynthesis via de novo pathway; (S)-dihydroorotate from bicarbonate: step 3/3.</text>
</comment>
<dbReference type="UniPathway" id="UPA00070">
    <property type="reaction ID" value="UER00117"/>
</dbReference>
<dbReference type="NCBIfam" id="TIGR00856">
    <property type="entry name" value="pyrC_dimer"/>
    <property type="match status" value="1"/>
</dbReference>
<dbReference type="GO" id="GO:0008270">
    <property type="term" value="F:zinc ion binding"/>
    <property type="evidence" value="ECO:0007669"/>
    <property type="project" value="UniProtKB-UniRule"/>
</dbReference>
<dbReference type="PROSITE" id="PS00482">
    <property type="entry name" value="DIHYDROOROTASE_1"/>
    <property type="match status" value="1"/>
</dbReference>
<reference evidence="14" key="1">
    <citation type="submission" date="2017-08" db="EMBL/GenBank/DDBJ databases">
        <title>A dynamic microbial community with high functional redundancy inhabits the cold, oxic subseafloor aquifer.</title>
        <authorList>
            <person name="Tully B.J."/>
            <person name="Wheat C.G."/>
            <person name="Glazer B.T."/>
            <person name="Huber J.A."/>
        </authorList>
    </citation>
    <scope>NUCLEOTIDE SEQUENCE [LARGE SCALE GENOMIC DNA]</scope>
</reference>
<feature type="binding site" description="via carbamate group" evidence="10">
    <location>
        <position position="101"/>
    </location>
    <ligand>
        <name>Zn(2+)</name>
        <dbReference type="ChEBI" id="CHEBI:29105"/>
        <label>1</label>
    </ligand>
</feature>
<comment type="caution">
    <text evidence="13">The sequence shown here is derived from an EMBL/GenBank/DDBJ whole genome shotgun (WGS) entry which is preliminary data.</text>
</comment>
<comment type="subunit">
    <text evidence="10">Homodimer.</text>
</comment>
<keyword evidence="6 10" id="KW-0378">Hydrolase</keyword>
<dbReference type="EMBL" id="NVQR01000060">
    <property type="protein sequence ID" value="PCH61753.1"/>
    <property type="molecule type" value="Genomic_DNA"/>
</dbReference>
<dbReference type="AlphaFoldDB" id="A0A2A4MPA7"/>
<dbReference type="InterPro" id="IPR002195">
    <property type="entry name" value="Dihydroorotase_CS"/>
</dbReference>
<dbReference type="PANTHER" id="PTHR43137">
    <property type="entry name" value="DIHYDROOROTASE"/>
    <property type="match status" value="1"/>
</dbReference>
<dbReference type="GO" id="GO:0005829">
    <property type="term" value="C:cytosol"/>
    <property type="evidence" value="ECO:0007669"/>
    <property type="project" value="TreeGrafter"/>
</dbReference>
<evidence type="ECO:0000256" key="4">
    <source>
        <dbReference type="ARBA" id="ARBA00012860"/>
    </source>
</evidence>
<dbReference type="InterPro" id="IPR004721">
    <property type="entry name" value="DHOdimr"/>
</dbReference>
<keyword evidence="8 10" id="KW-0665">Pyrimidine biosynthesis</keyword>
<comment type="caution">
    <text evidence="10">Lacks conserved residue(s) required for the propagation of feature annotation.</text>
</comment>
<dbReference type="InterPro" id="IPR006680">
    <property type="entry name" value="Amidohydro-rel"/>
</dbReference>
<feature type="binding site" evidence="10">
    <location>
        <position position="15"/>
    </location>
    <ligand>
        <name>Zn(2+)</name>
        <dbReference type="ChEBI" id="CHEBI:29105"/>
        <label>1</label>
    </ligand>
</feature>
<evidence type="ECO:0000259" key="12">
    <source>
        <dbReference type="Pfam" id="PF01979"/>
    </source>
</evidence>
<keyword evidence="5 10" id="KW-0479">Metal-binding</keyword>
<name>A0A2A4MPA7_9GAMM</name>
<evidence type="ECO:0000256" key="11">
    <source>
        <dbReference type="RuleBase" id="RU003440"/>
    </source>
</evidence>
<evidence type="ECO:0000256" key="7">
    <source>
        <dbReference type="ARBA" id="ARBA00022833"/>
    </source>
</evidence>
<accession>A0A2A4MPA7</accession>
<evidence type="ECO:0000256" key="5">
    <source>
        <dbReference type="ARBA" id="ARBA00022723"/>
    </source>
</evidence>
<organism evidence="13 14">
    <name type="scientific">SAR86 cluster bacterium</name>
    <dbReference type="NCBI Taxonomy" id="2030880"/>
    <lineage>
        <taxon>Bacteria</taxon>
        <taxon>Pseudomonadati</taxon>
        <taxon>Pseudomonadota</taxon>
        <taxon>Gammaproteobacteria</taxon>
        <taxon>SAR86 cluster</taxon>
    </lineage>
</organism>
<proteinExistence type="inferred from homology"/>
<protein>
    <recommendedName>
        <fullName evidence="4 10">Dihydroorotase</fullName>
        <shortName evidence="10">DHOase</shortName>
        <ecNumber evidence="4 10">3.5.2.3</ecNumber>
    </recommendedName>
</protein>
<feature type="binding site" evidence="10">
    <location>
        <position position="221"/>
    </location>
    <ligand>
        <name>substrate</name>
    </ligand>
</feature>
<comment type="similarity">
    <text evidence="3 10 11">Belongs to the metallo-dependent hydrolases superfamily. DHOase family. Class II DHOase subfamily.</text>
</comment>
<dbReference type="GO" id="GO:0006207">
    <property type="term" value="P:'de novo' pyrimidine nucleobase biosynthetic process"/>
    <property type="evidence" value="ECO:0007669"/>
    <property type="project" value="TreeGrafter"/>
</dbReference>
<dbReference type="HAMAP" id="MF_00219">
    <property type="entry name" value="PyrC_classII"/>
    <property type="match status" value="1"/>
</dbReference>
<dbReference type="PIRSF" id="PIRSF001237">
    <property type="entry name" value="DHOdimr"/>
    <property type="match status" value="1"/>
</dbReference>
<dbReference type="Pfam" id="PF01979">
    <property type="entry name" value="Amidohydro_1"/>
    <property type="match status" value="1"/>
</dbReference>
<feature type="modified residue" description="N6-carboxylysine" evidence="10">
    <location>
        <position position="101"/>
    </location>
</feature>
<evidence type="ECO:0000313" key="14">
    <source>
        <dbReference type="Proteomes" id="UP000218172"/>
    </source>
</evidence>
<sequence length="349" mass="38943">MKQNSITLATPDDWHLHLRDGKALANTVAHSARSFRRAMVMPNLSEPITDVDKALAYRQRICASLSSEQNFDPLMTVYLTDSISLDEIRRIKDCEFIHAIKYYPSGATTNSDSGVTHIDKVMPVLELMAELGIPLLIHGELTDNSVDIFDREALFIEQVLSPLVARLPHLKIVLEYITTSHAVDFVTNQGSQIAATITVHHLLYNRNHMLVGGIRPHLYCLPILKRNSHQQALLKAATSGNSKFFLGTDSAPHAKTAKENACGCAGTFSAPGAIELYAEVFDSLNALDKLEDFASHFGPDFYNLPRNTDQIQLQRQAWNMPNQYQLGDDVVIPIRANEAIQWRIIEATL</sequence>
<feature type="binding site" description="via carbamate group" evidence="10">
    <location>
        <position position="101"/>
    </location>
    <ligand>
        <name>Zn(2+)</name>
        <dbReference type="ChEBI" id="CHEBI:29105"/>
        <label>2</label>
    </ligand>
</feature>
<dbReference type="CDD" id="cd01294">
    <property type="entry name" value="DHOase"/>
    <property type="match status" value="1"/>
</dbReference>
<feature type="binding site" evidence="10">
    <location>
        <position position="249"/>
    </location>
    <ligand>
        <name>Zn(2+)</name>
        <dbReference type="ChEBI" id="CHEBI:29105"/>
        <label>1</label>
    </ligand>
</feature>
<evidence type="ECO:0000256" key="10">
    <source>
        <dbReference type="HAMAP-Rule" id="MF_00219"/>
    </source>
</evidence>
<gene>
    <name evidence="10" type="primary">pyrC</name>
    <name evidence="13" type="ORF">COC19_04325</name>
</gene>
<evidence type="ECO:0000256" key="2">
    <source>
        <dbReference type="ARBA" id="ARBA00004880"/>
    </source>
</evidence>
<feature type="binding site" evidence="10">
    <location>
        <position position="138"/>
    </location>
    <ligand>
        <name>substrate</name>
    </ligand>
</feature>
<feature type="binding site" evidence="10">
    <location>
        <position position="265"/>
    </location>
    <ligand>
        <name>substrate</name>
    </ligand>
</feature>
<dbReference type="SUPFAM" id="SSF51556">
    <property type="entry name" value="Metallo-dependent hydrolases"/>
    <property type="match status" value="1"/>
</dbReference>
<dbReference type="FunFam" id="3.20.20.140:FF:000006">
    <property type="entry name" value="Dihydroorotase"/>
    <property type="match status" value="1"/>
</dbReference>
<dbReference type="Gene3D" id="3.20.20.140">
    <property type="entry name" value="Metal-dependent hydrolases"/>
    <property type="match status" value="1"/>
</dbReference>
<dbReference type="PROSITE" id="PS00483">
    <property type="entry name" value="DIHYDROOROTASE_2"/>
    <property type="match status" value="1"/>
</dbReference>
<dbReference type="GO" id="GO:0004151">
    <property type="term" value="F:dihydroorotase activity"/>
    <property type="evidence" value="ECO:0007669"/>
    <property type="project" value="UniProtKB-UniRule"/>
</dbReference>
<keyword evidence="7 10" id="KW-0862">Zinc</keyword>
<dbReference type="GO" id="GO:0044205">
    <property type="term" value="P:'de novo' UMP biosynthetic process"/>
    <property type="evidence" value="ECO:0007669"/>
    <property type="project" value="UniProtKB-UniRule"/>
</dbReference>
<dbReference type="EC" id="3.5.2.3" evidence="4 10"/>
<comment type="catalytic activity">
    <reaction evidence="9 10 11">
        <text>(S)-dihydroorotate + H2O = N-carbamoyl-L-aspartate + H(+)</text>
        <dbReference type="Rhea" id="RHEA:24296"/>
        <dbReference type="ChEBI" id="CHEBI:15377"/>
        <dbReference type="ChEBI" id="CHEBI:15378"/>
        <dbReference type="ChEBI" id="CHEBI:30864"/>
        <dbReference type="ChEBI" id="CHEBI:32814"/>
        <dbReference type="EC" id="3.5.2.3"/>
    </reaction>
</comment>
<comment type="cofactor">
    <cofactor evidence="10 11">
        <name>Zn(2+)</name>
        <dbReference type="ChEBI" id="CHEBI:29105"/>
    </cofactor>
    <text evidence="10 11">Binds 2 Zn(2+) ions per subunit.</text>
</comment>
<dbReference type="InterPro" id="IPR032466">
    <property type="entry name" value="Metal_Hydrolase"/>
</dbReference>
<evidence type="ECO:0000256" key="6">
    <source>
        <dbReference type="ARBA" id="ARBA00022801"/>
    </source>
</evidence>
<feature type="binding site" evidence="10">
    <location>
        <begin position="17"/>
        <end position="19"/>
    </location>
    <ligand>
        <name>substrate</name>
    </ligand>
</feature>
<feature type="domain" description="Amidohydrolase-related" evidence="12">
    <location>
        <begin position="13"/>
        <end position="317"/>
    </location>
</feature>
<feature type="binding site" evidence="10">
    <location>
        <position position="43"/>
    </location>
    <ligand>
        <name>substrate</name>
    </ligand>
</feature>
<feature type="active site" evidence="10">
    <location>
        <position position="249"/>
    </location>
</feature>
<feature type="binding site" evidence="10">
    <location>
        <position position="138"/>
    </location>
    <ligand>
        <name>Zn(2+)</name>
        <dbReference type="ChEBI" id="CHEBI:29105"/>
        <label>2</label>
    </ligand>
</feature>
<dbReference type="Proteomes" id="UP000218172">
    <property type="component" value="Unassembled WGS sequence"/>
</dbReference>
<evidence type="ECO:0000256" key="8">
    <source>
        <dbReference type="ARBA" id="ARBA00022975"/>
    </source>
</evidence>
<evidence type="ECO:0000256" key="9">
    <source>
        <dbReference type="ARBA" id="ARBA00048492"/>
    </source>
</evidence>
<feature type="binding site" evidence="10">
    <location>
        <position position="253"/>
    </location>
    <ligand>
        <name>substrate</name>
    </ligand>
</feature>
<feature type="binding site" evidence="10">
    <location>
        <position position="17"/>
    </location>
    <ligand>
        <name>Zn(2+)</name>
        <dbReference type="ChEBI" id="CHEBI:29105"/>
        <label>1</label>
    </ligand>
</feature>
<evidence type="ECO:0000256" key="3">
    <source>
        <dbReference type="ARBA" id="ARBA00005631"/>
    </source>
</evidence>